<evidence type="ECO:0000256" key="3">
    <source>
        <dbReference type="ARBA" id="ARBA00022617"/>
    </source>
</evidence>
<name>A0AAD4MWF4_9BILA</name>
<proteinExistence type="inferred from homology"/>
<dbReference type="InterPro" id="IPR001128">
    <property type="entry name" value="Cyt_P450"/>
</dbReference>
<keyword evidence="13" id="KW-1185">Reference proteome</keyword>
<dbReference type="Proteomes" id="UP001201812">
    <property type="component" value="Unassembled WGS sequence"/>
</dbReference>
<keyword evidence="11" id="KW-0472">Membrane</keyword>
<evidence type="ECO:0000256" key="11">
    <source>
        <dbReference type="SAM" id="Phobius"/>
    </source>
</evidence>
<evidence type="ECO:0000256" key="10">
    <source>
        <dbReference type="RuleBase" id="RU000461"/>
    </source>
</evidence>
<dbReference type="InterPro" id="IPR002403">
    <property type="entry name" value="Cyt_P450_E_grp-IV"/>
</dbReference>
<dbReference type="GO" id="GO:0008395">
    <property type="term" value="F:steroid hydroxylase activity"/>
    <property type="evidence" value="ECO:0007669"/>
    <property type="project" value="TreeGrafter"/>
</dbReference>
<keyword evidence="7 10" id="KW-0503">Monooxygenase</keyword>
<evidence type="ECO:0000313" key="12">
    <source>
        <dbReference type="EMBL" id="KAI1708693.1"/>
    </source>
</evidence>
<feature type="transmembrane region" description="Helical" evidence="11">
    <location>
        <begin position="12"/>
        <end position="44"/>
    </location>
</feature>
<comment type="similarity">
    <text evidence="2 10">Belongs to the cytochrome P450 family.</text>
</comment>
<dbReference type="InterPro" id="IPR050705">
    <property type="entry name" value="Cytochrome_P450_3A"/>
</dbReference>
<dbReference type="GO" id="GO:0020037">
    <property type="term" value="F:heme binding"/>
    <property type="evidence" value="ECO:0007669"/>
    <property type="project" value="InterPro"/>
</dbReference>
<evidence type="ECO:0000313" key="13">
    <source>
        <dbReference type="Proteomes" id="UP001201812"/>
    </source>
</evidence>
<evidence type="ECO:0000256" key="9">
    <source>
        <dbReference type="PIRSR" id="PIRSR602403-1"/>
    </source>
</evidence>
<comment type="caution">
    <text evidence="12">The sequence shown here is derived from an EMBL/GenBank/DDBJ whole genome shotgun (WGS) entry which is preliminary data.</text>
</comment>
<organism evidence="12 13">
    <name type="scientific">Ditylenchus destructor</name>
    <dbReference type="NCBI Taxonomy" id="166010"/>
    <lineage>
        <taxon>Eukaryota</taxon>
        <taxon>Metazoa</taxon>
        <taxon>Ecdysozoa</taxon>
        <taxon>Nematoda</taxon>
        <taxon>Chromadorea</taxon>
        <taxon>Rhabditida</taxon>
        <taxon>Tylenchina</taxon>
        <taxon>Tylenchomorpha</taxon>
        <taxon>Sphaerularioidea</taxon>
        <taxon>Anguinidae</taxon>
        <taxon>Anguininae</taxon>
        <taxon>Ditylenchus</taxon>
    </lineage>
</organism>
<dbReference type="Gene3D" id="1.10.630.10">
    <property type="entry name" value="Cytochrome P450"/>
    <property type="match status" value="1"/>
</dbReference>
<keyword evidence="4 9" id="KW-0479">Metal-binding</keyword>
<gene>
    <name evidence="12" type="ORF">DdX_11772</name>
</gene>
<reference evidence="12" key="1">
    <citation type="submission" date="2022-01" db="EMBL/GenBank/DDBJ databases">
        <title>Genome Sequence Resource for Two Populations of Ditylenchus destructor, the Migratory Endoparasitic Phytonematode.</title>
        <authorList>
            <person name="Zhang H."/>
            <person name="Lin R."/>
            <person name="Xie B."/>
        </authorList>
    </citation>
    <scope>NUCLEOTIDE SEQUENCE</scope>
    <source>
        <strain evidence="12">BazhouSP</strain>
    </source>
</reference>
<dbReference type="GO" id="GO:0005789">
    <property type="term" value="C:endoplasmic reticulum membrane"/>
    <property type="evidence" value="ECO:0007669"/>
    <property type="project" value="UniProtKB-SubCell"/>
</dbReference>
<comment type="function">
    <text evidence="8">Cytochromes P450 are a group of heme-thiolate monooxygenases. They oxidize a variety of structurally unrelated compounds, including steroids, fatty acids, and xenobiotics.</text>
</comment>
<comment type="cofactor">
    <cofactor evidence="9">
        <name>heme</name>
        <dbReference type="ChEBI" id="CHEBI:30413"/>
    </cofactor>
</comment>
<dbReference type="PANTHER" id="PTHR24302">
    <property type="entry name" value="CYTOCHROME P450 FAMILY 3"/>
    <property type="match status" value="1"/>
</dbReference>
<evidence type="ECO:0000256" key="8">
    <source>
        <dbReference type="ARBA" id="ARBA00043906"/>
    </source>
</evidence>
<dbReference type="PRINTS" id="PR00465">
    <property type="entry name" value="EP450IV"/>
</dbReference>
<dbReference type="InterPro" id="IPR017972">
    <property type="entry name" value="Cyt_P450_CS"/>
</dbReference>
<keyword evidence="3 9" id="KW-0349">Heme</keyword>
<dbReference type="AlphaFoldDB" id="A0AAD4MWF4"/>
<dbReference type="Pfam" id="PF00067">
    <property type="entry name" value="p450"/>
    <property type="match status" value="2"/>
</dbReference>
<evidence type="ECO:0000256" key="5">
    <source>
        <dbReference type="ARBA" id="ARBA00023002"/>
    </source>
</evidence>
<accession>A0AAD4MWF4</accession>
<dbReference type="PROSITE" id="PS00086">
    <property type="entry name" value="CYTOCHROME_P450"/>
    <property type="match status" value="1"/>
</dbReference>
<keyword evidence="11" id="KW-0812">Transmembrane</keyword>
<evidence type="ECO:0000256" key="1">
    <source>
        <dbReference type="ARBA" id="ARBA00003690"/>
    </source>
</evidence>
<evidence type="ECO:0000256" key="7">
    <source>
        <dbReference type="ARBA" id="ARBA00023033"/>
    </source>
</evidence>
<keyword evidence="5 10" id="KW-0560">Oxidoreductase</keyword>
<evidence type="ECO:0000256" key="6">
    <source>
        <dbReference type="ARBA" id="ARBA00023004"/>
    </source>
</evidence>
<dbReference type="SUPFAM" id="SSF48264">
    <property type="entry name" value="Cytochrome P450"/>
    <property type="match status" value="1"/>
</dbReference>
<evidence type="ECO:0000256" key="2">
    <source>
        <dbReference type="ARBA" id="ARBA00010617"/>
    </source>
</evidence>
<dbReference type="EMBL" id="JAKKPZ010000034">
    <property type="protein sequence ID" value="KAI1708693.1"/>
    <property type="molecule type" value="Genomic_DNA"/>
</dbReference>
<dbReference type="GO" id="GO:0005506">
    <property type="term" value="F:iron ion binding"/>
    <property type="evidence" value="ECO:0007669"/>
    <property type="project" value="InterPro"/>
</dbReference>
<dbReference type="InterPro" id="IPR036396">
    <property type="entry name" value="Cyt_P450_sf"/>
</dbReference>
<keyword evidence="6 9" id="KW-0408">Iron</keyword>
<feature type="binding site" description="axial binding residue" evidence="9">
    <location>
        <position position="528"/>
    </location>
    <ligand>
        <name>heme</name>
        <dbReference type="ChEBI" id="CHEBI:30413"/>
    </ligand>
    <ligandPart>
        <name>Fe</name>
        <dbReference type="ChEBI" id="CHEBI:18248"/>
    </ligandPart>
</feature>
<dbReference type="PANTHER" id="PTHR24302:SF15">
    <property type="entry name" value="FATTY-ACID PEROXYGENASE"/>
    <property type="match status" value="1"/>
</dbReference>
<protein>
    <submittedName>
        <fullName evidence="12">Cytochrome p450 domain-containing protein</fullName>
    </submittedName>
</protein>
<evidence type="ECO:0000256" key="4">
    <source>
        <dbReference type="ARBA" id="ARBA00022723"/>
    </source>
</evidence>
<keyword evidence="11" id="KW-1133">Transmembrane helix</keyword>
<comment type="function">
    <text evidence="1">May be involved in the metabolism of insect hormones and in the breakdown of synthetic insecticides.</text>
</comment>
<dbReference type="PRINTS" id="PR00385">
    <property type="entry name" value="P450"/>
</dbReference>
<sequence>MTSFGNGDRVILYLMICAAAYFMLPFRIYATFVTVSMAVGLWCLHYESSYFERRGIKSPKGNILYGSSLDVLNDTILFDLRNFQQLGTKHFGAFVFGRKELTTIDLDLLKEVGLRNFSHFTDKFSFVGHGGDNGVMANILDFLPGDDWKRVRASVTPVFTASKLRKLLPLINQCTEKCFGLIEKHIESGEKLDIRIMLGRVSIDVAGQAGFSLDVNPHNEKEESLFLKQTQSSLDGIVTGGLTGWKALAATLCPFLINKMKFCLGVDISEHHTHKFLNNFMDQMYTRRMSEPLEQRKSKGDIFQLLMDVVEEEEGCLNDDGQFNGGRRRSLYDLFSFGSRKPSIAPQMRRQSVAGIAPGNVAFPQTMSRKRSMSKPELFSQAFLVFVSGYDSTVPTTLRMILYMLALHPEVQQRLYEEIEEIMGDEVRPEVRYEHLQQLKYLEQVIQETLRMYPVAPRVNRECVKEITIDGIEFQPGDIVNIPIYAIHHNPDYFPEPEKFDPERFSPDEMAGRDPLAYIPFGFGPRSCIGMRFAQFQIRVIIVRLIKKFVFERAEGSPVLPLKLECGELVKPIETLYVNVHHRKTEEYL</sequence>
<dbReference type="GO" id="GO:0016705">
    <property type="term" value="F:oxidoreductase activity, acting on paired donors, with incorporation or reduction of molecular oxygen"/>
    <property type="evidence" value="ECO:0007669"/>
    <property type="project" value="InterPro"/>
</dbReference>